<dbReference type="GO" id="GO:0016758">
    <property type="term" value="F:hexosyltransferase activity"/>
    <property type="evidence" value="ECO:0007669"/>
    <property type="project" value="InterPro"/>
</dbReference>
<proteinExistence type="predicted"/>
<reference evidence="4" key="1">
    <citation type="submission" date="2016-10" db="EMBL/GenBank/DDBJ databases">
        <authorList>
            <person name="Varghese N."/>
        </authorList>
    </citation>
    <scope>NUCLEOTIDE SEQUENCE [LARGE SCALE GENOMIC DNA]</scope>
    <source>
        <strain evidence="4">DSM 18820</strain>
    </source>
</reference>
<name>A0A1I7KH64_9BACT</name>
<keyword evidence="4" id="KW-1185">Reference proteome</keyword>
<accession>A0A1I7KH64</accession>
<feature type="transmembrane region" description="Helical" evidence="2">
    <location>
        <begin position="36"/>
        <end position="55"/>
    </location>
</feature>
<feature type="transmembrane region" description="Helical" evidence="2">
    <location>
        <begin position="225"/>
        <end position="250"/>
    </location>
</feature>
<feature type="region of interest" description="Disordered" evidence="1">
    <location>
        <begin position="1"/>
        <end position="23"/>
    </location>
</feature>
<sequence>MRQDDTHTRSAKTPKPLSLYPEQMPATALPPKKRNVLPHVALGLSAVVYWFMAYATPRTDFTQLVVLYALVFAAYLYVSQQRLNVWHGIGAAIIFRLIFLFAMPALSDDYFRFVWDGHLLQAGLNPYLHLPRFFLSPDAPQVPGINEALFQQLNSQGYYSVYPPVAQAVFWLSVQLSPDNMLGSVVVIRLVLLLAEVGSILLLLRLLRKMALPEKHVLLYALNPLVILELVGNLHFEALLIFFLLLSLYQLTYQRLTVSAVAFGLAVGAKLLPLMFLPFVWRKLGWRKFILYGAVVAVVVVTLYLPLLQPEVLHNISQSVELYFRKFEFNASVYYVLRWLGFRVVGYNLIAILGPLLSMATFVAICVLAATKKLASVRRLAGFMATALAIFLFLSTTVHPWYLTTLLALTVMSHFRFAVAWTGLAILTYAAYRTNTYQESLTLVALEYGIVAIWLVIELYIYRQRQRAVNLKA</sequence>
<feature type="transmembrane region" description="Helical" evidence="2">
    <location>
        <begin position="444"/>
        <end position="462"/>
    </location>
</feature>
<evidence type="ECO:0000313" key="4">
    <source>
        <dbReference type="Proteomes" id="UP000182491"/>
    </source>
</evidence>
<feature type="transmembrane region" description="Helical" evidence="2">
    <location>
        <begin position="256"/>
        <end position="277"/>
    </location>
</feature>
<organism evidence="3 4">
    <name type="scientific">Pontibacter akesuensis</name>
    <dbReference type="NCBI Taxonomy" id="388950"/>
    <lineage>
        <taxon>Bacteria</taxon>
        <taxon>Pseudomonadati</taxon>
        <taxon>Bacteroidota</taxon>
        <taxon>Cytophagia</taxon>
        <taxon>Cytophagales</taxon>
        <taxon>Hymenobacteraceae</taxon>
        <taxon>Pontibacter</taxon>
    </lineage>
</organism>
<feature type="transmembrane region" description="Helical" evidence="2">
    <location>
        <begin position="289"/>
        <end position="307"/>
    </location>
</feature>
<evidence type="ECO:0000313" key="3">
    <source>
        <dbReference type="EMBL" id="SFU96742.1"/>
    </source>
</evidence>
<feature type="transmembrane region" description="Helical" evidence="2">
    <location>
        <begin position="181"/>
        <end position="204"/>
    </location>
</feature>
<dbReference type="OrthoDB" id="1491846at2"/>
<evidence type="ECO:0000256" key="1">
    <source>
        <dbReference type="SAM" id="MobiDB-lite"/>
    </source>
</evidence>
<dbReference type="AlphaFoldDB" id="A0A1I7KH64"/>
<feature type="transmembrane region" description="Helical" evidence="2">
    <location>
        <begin position="345"/>
        <end position="368"/>
    </location>
</feature>
<dbReference type="Proteomes" id="UP000182491">
    <property type="component" value="Unassembled WGS sequence"/>
</dbReference>
<feature type="transmembrane region" description="Helical" evidence="2">
    <location>
        <begin position="85"/>
        <end position="106"/>
    </location>
</feature>
<evidence type="ECO:0000256" key="2">
    <source>
        <dbReference type="SAM" id="Phobius"/>
    </source>
</evidence>
<feature type="transmembrane region" description="Helical" evidence="2">
    <location>
        <begin position="414"/>
        <end position="432"/>
    </location>
</feature>
<gene>
    <name evidence="3" type="ORF">SAMN04487941_3736</name>
</gene>
<keyword evidence="2" id="KW-0472">Membrane</keyword>
<dbReference type="RefSeq" id="WP_139237228.1">
    <property type="nucleotide sequence ID" value="NZ_BMXC01000006.1"/>
</dbReference>
<keyword evidence="2" id="KW-0812">Transmembrane</keyword>
<feature type="transmembrane region" description="Helical" evidence="2">
    <location>
        <begin position="61"/>
        <end position="78"/>
    </location>
</feature>
<keyword evidence="2" id="KW-1133">Transmembrane helix</keyword>
<dbReference type="EMBL" id="FPCA01000005">
    <property type="protein sequence ID" value="SFU96742.1"/>
    <property type="molecule type" value="Genomic_DNA"/>
</dbReference>
<feature type="transmembrane region" description="Helical" evidence="2">
    <location>
        <begin position="380"/>
        <end position="402"/>
    </location>
</feature>
<dbReference type="STRING" id="388950.GCA_001611675_03072"/>
<dbReference type="GO" id="GO:0005886">
    <property type="term" value="C:plasma membrane"/>
    <property type="evidence" value="ECO:0007669"/>
    <property type="project" value="UniProtKB-SubCell"/>
</dbReference>
<protein>
    <recommendedName>
        <fullName evidence="5">DUF2029 domain-containing protein</fullName>
    </recommendedName>
</protein>
<dbReference type="Pfam" id="PF26314">
    <property type="entry name" value="MptA_B_family"/>
    <property type="match status" value="1"/>
</dbReference>
<evidence type="ECO:0008006" key="5">
    <source>
        <dbReference type="Google" id="ProtNLM"/>
    </source>
</evidence>